<organism evidence="3 4">
    <name type="scientific">candidate division WOR-3 bacterium</name>
    <dbReference type="NCBI Taxonomy" id="2052148"/>
    <lineage>
        <taxon>Bacteria</taxon>
        <taxon>Bacteria division WOR-3</taxon>
    </lineage>
</organism>
<evidence type="ECO:0000256" key="1">
    <source>
        <dbReference type="SAM" id="Coils"/>
    </source>
</evidence>
<dbReference type="AlphaFoldDB" id="A0A9D5K9H7"/>
<dbReference type="EMBL" id="WJKJ01000225">
    <property type="protein sequence ID" value="MBD3364882.1"/>
    <property type="molecule type" value="Genomic_DNA"/>
</dbReference>
<name>A0A9D5K9H7_UNCW3</name>
<sequence length="311" mass="35234">MKGISYISIFLAITISVIGQSIDELEEFTVTYDEFEEFTVTSIPYHRIPLNSNYGNLYLEPRQVVQGSRTWYWLCLKYIAPEGIYLSYGGRLVFLVDGEKMTLNVNMEGSDWDVSTAGGTAFVHEWAPCRITTTELKKLAFADEAKIRVYGSESYVDGSFTQQSSEMIRLFYDAVVEDKWMGILEERKAEEQARVQAEEKASLEREENARIKREQRLTADSLFVFGVVNNIETAEITEVLQAINVCDSNDWETPAALTTKYDNFLAEEEKATEKRLEKEARRTQLKCCGNITLAIILIAVCGGLLALLSTL</sequence>
<gene>
    <name evidence="3" type="ORF">GF359_06670</name>
</gene>
<dbReference type="Proteomes" id="UP000630660">
    <property type="component" value="Unassembled WGS sequence"/>
</dbReference>
<feature type="coiled-coil region" evidence="1">
    <location>
        <begin position="181"/>
        <end position="214"/>
    </location>
</feature>
<evidence type="ECO:0000313" key="4">
    <source>
        <dbReference type="Proteomes" id="UP000630660"/>
    </source>
</evidence>
<evidence type="ECO:0000313" key="3">
    <source>
        <dbReference type="EMBL" id="MBD3364882.1"/>
    </source>
</evidence>
<reference evidence="3" key="1">
    <citation type="submission" date="2019-11" db="EMBL/GenBank/DDBJ databases">
        <title>Microbial mats filling the niche in hypersaline microbial mats.</title>
        <authorList>
            <person name="Wong H.L."/>
            <person name="Macleod F.I."/>
            <person name="White R.A. III"/>
            <person name="Burns B.P."/>
        </authorList>
    </citation>
    <scope>NUCLEOTIDE SEQUENCE</scope>
    <source>
        <strain evidence="3">Bin_327</strain>
    </source>
</reference>
<protein>
    <submittedName>
        <fullName evidence="3">Uncharacterized protein</fullName>
    </submittedName>
</protein>
<comment type="caution">
    <text evidence="3">The sequence shown here is derived from an EMBL/GenBank/DDBJ whole genome shotgun (WGS) entry which is preliminary data.</text>
</comment>
<keyword evidence="2" id="KW-0472">Membrane</keyword>
<proteinExistence type="predicted"/>
<keyword evidence="1" id="KW-0175">Coiled coil</keyword>
<keyword evidence="2" id="KW-0812">Transmembrane</keyword>
<accession>A0A9D5K9H7</accession>
<keyword evidence="2" id="KW-1133">Transmembrane helix</keyword>
<evidence type="ECO:0000256" key="2">
    <source>
        <dbReference type="SAM" id="Phobius"/>
    </source>
</evidence>
<feature type="transmembrane region" description="Helical" evidence="2">
    <location>
        <begin position="291"/>
        <end position="308"/>
    </location>
</feature>